<dbReference type="Gene3D" id="3.30.460.10">
    <property type="entry name" value="Beta Polymerase, domain 2"/>
    <property type="match status" value="1"/>
</dbReference>
<protein>
    <recommendedName>
        <fullName evidence="1">Polymerase beta nucleotidyltransferase domain-containing protein</fullName>
    </recommendedName>
</protein>
<dbReference type="SUPFAM" id="SSF81301">
    <property type="entry name" value="Nucleotidyltransferase"/>
    <property type="match status" value="1"/>
</dbReference>
<feature type="domain" description="Polymerase beta nucleotidyltransferase" evidence="1">
    <location>
        <begin position="3"/>
        <end position="93"/>
    </location>
</feature>
<name>A0A6S6TIC5_9BACT</name>
<sequence length="118" mass="13638">MKNKIKSFLSSQDEVQFAYLFGSYAKGDHTNKSDVDIAVYLRDTSLDSRLEVHHALEVLLKKKVDLVVLNDVKNMYLLEAILRDGILLKDADERAFFEVEKNHAIIDFKNFKRYIDAA</sequence>
<dbReference type="InterPro" id="IPR043519">
    <property type="entry name" value="NT_sf"/>
</dbReference>
<evidence type="ECO:0000313" key="2">
    <source>
        <dbReference type="EMBL" id="CAA6817947.1"/>
    </source>
</evidence>
<reference evidence="2" key="1">
    <citation type="submission" date="2020-01" db="EMBL/GenBank/DDBJ databases">
        <authorList>
            <person name="Meier V. D."/>
            <person name="Meier V D."/>
        </authorList>
    </citation>
    <scope>NUCLEOTIDE SEQUENCE</scope>
    <source>
        <strain evidence="2">HLG_WM_MAG_01</strain>
    </source>
</reference>
<gene>
    <name evidence="2" type="ORF">HELGO_WM4629</name>
</gene>
<accession>A0A6S6TIC5</accession>
<dbReference type="InterPro" id="IPR052930">
    <property type="entry name" value="TA_antitoxin_MntA"/>
</dbReference>
<dbReference type="EMBL" id="CACVAS010000105">
    <property type="protein sequence ID" value="CAA6817947.1"/>
    <property type="molecule type" value="Genomic_DNA"/>
</dbReference>
<organism evidence="2">
    <name type="scientific">uncultured Sulfurovum sp</name>
    <dbReference type="NCBI Taxonomy" id="269237"/>
    <lineage>
        <taxon>Bacteria</taxon>
        <taxon>Pseudomonadati</taxon>
        <taxon>Campylobacterota</taxon>
        <taxon>Epsilonproteobacteria</taxon>
        <taxon>Campylobacterales</taxon>
        <taxon>Sulfurovaceae</taxon>
        <taxon>Sulfurovum</taxon>
        <taxon>environmental samples</taxon>
    </lineage>
</organism>
<dbReference type="NCBIfam" id="NF047752">
    <property type="entry name" value="MntA_antitoxin"/>
    <property type="match status" value="1"/>
</dbReference>
<evidence type="ECO:0000259" key="1">
    <source>
        <dbReference type="Pfam" id="PF18765"/>
    </source>
</evidence>
<dbReference type="InterPro" id="IPR041633">
    <property type="entry name" value="Polbeta"/>
</dbReference>
<dbReference type="Pfam" id="PF18765">
    <property type="entry name" value="Polbeta"/>
    <property type="match status" value="1"/>
</dbReference>
<dbReference type="AlphaFoldDB" id="A0A6S6TIC5"/>
<dbReference type="PANTHER" id="PTHR43852:SF3">
    <property type="entry name" value="NUCLEOTIDYLTRANSFERASE"/>
    <property type="match status" value="1"/>
</dbReference>
<dbReference type="PANTHER" id="PTHR43852">
    <property type="entry name" value="NUCLEOTIDYLTRANSFERASE"/>
    <property type="match status" value="1"/>
</dbReference>
<dbReference type="CDD" id="cd05403">
    <property type="entry name" value="NT_KNTase_like"/>
    <property type="match status" value="1"/>
</dbReference>
<proteinExistence type="predicted"/>